<feature type="repeat" description="TPR" evidence="1">
    <location>
        <begin position="558"/>
        <end position="591"/>
    </location>
</feature>
<dbReference type="InterPro" id="IPR019734">
    <property type="entry name" value="TPR_rpt"/>
</dbReference>
<evidence type="ECO:0008006" key="4">
    <source>
        <dbReference type="Google" id="ProtNLM"/>
    </source>
</evidence>
<dbReference type="SUPFAM" id="SSF48452">
    <property type="entry name" value="TPR-like"/>
    <property type="match status" value="1"/>
</dbReference>
<sequence>MTELQACLHRILKVVKDKKTRQQIIALAAHIEAKGYQVNADQFAKYVAAIGHYEFEHIIARVDEIHGKKDTIERLKTFFFGNQANTPKEELDEVLIEKIREFLKEEMQKQGIDIANKEAVINYVMAYKDEILAKVEKANNSNELIIDDEYKDVYEDILKGLKEYEAVADTAIYTALQMFRLRSKKHDELIKFIVKDYFKKDVEKIGEYFRKELGRKGFISAKEVAYYTADTIRATGDVIQPGFELTGQGINYIFYAIANILEESERDSPKTKSPHSNMSNFSNEEKAKALKKENYPIEINNYYLQGLKYLRNKEFLKARNEFDKAAKLSEKEQLLLDIGQFCRGMVWYEDAPNYTGGKPTEYLNALDCFINALINGFEGDYIYFYLGDTAAKLGGGQESNYFDEKSKFFYRLLAIQSYIKSIKKNETMSEDSFFKLDVIHSPQNRTDRKIVIEAQEYFKTKLNRILTLAEMGIGDWLEIDEIAWDSYSYDLFIRNFFNWMLSFKDFSSKNNSQDILSLIEKGYQAHERKDALEAIHYLEKAMSYINDNSPEYIKQHLFKVTIDLGVNYKRINQLEKAYDFYKKALSLANNNLDLIETYNALGKVCYLLGKQQEAIHSYMNALYYTSITFSFEEAQTIIGNLFHHLGHAVADLDVKNIPASLKPQILEYKKTLMNQPNSYDQSLIRKYMDVGIDFWKKNKDHY</sequence>
<accession>A0A150N8Q4</accession>
<dbReference type="InterPro" id="IPR011990">
    <property type="entry name" value="TPR-like_helical_dom_sf"/>
</dbReference>
<dbReference type="EMBL" id="LQYW01000002">
    <property type="protein sequence ID" value="KYD33080.1"/>
    <property type="molecule type" value="Genomic_DNA"/>
</dbReference>
<evidence type="ECO:0000256" key="1">
    <source>
        <dbReference type="PROSITE-ProRule" id="PRU00339"/>
    </source>
</evidence>
<reference evidence="2 3" key="1">
    <citation type="submission" date="2016-01" db="EMBL/GenBank/DDBJ databases">
        <title>Draft Genome Sequences of Seven Thermophilic Sporeformers Isolated from Foods.</title>
        <authorList>
            <person name="Berendsen E.M."/>
            <person name="Wells-Bennik M.H."/>
            <person name="Krawcyk A.O."/>
            <person name="De Jong A."/>
            <person name="Holsappel S."/>
            <person name="Eijlander R.T."/>
            <person name="Kuipers O.P."/>
        </authorList>
    </citation>
    <scope>NUCLEOTIDE SEQUENCE [LARGE SCALE GENOMIC DNA]</scope>
    <source>
        <strain evidence="2 3">B4110</strain>
    </source>
</reference>
<dbReference type="SMART" id="SM00028">
    <property type="entry name" value="TPR"/>
    <property type="match status" value="4"/>
</dbReference>
<dbReference type="RefSeq" id="WP_062677062.1">
    <property type="nucleotide sequence ID" value="NZ_LQYW01000002.1"/>
</dbReference>
<name>A0A150N8Q4_9BACL</name>
<dbReference type="Proteomes" id="UP000075324">
    <property type="component" value="Unassembled WGS sequence"/>
</dbReference>
<proteinExistence type="predicted"/>
<evidence type="ECO:0000313" key="3">
    <source>
        <dbReference type="Proteomes" id="UP000075324"/>
    </source>
</evidence>
<dbReference type="PATRIC" id="fig|153151.4.peg.678"/>
<organism evidence="2 3">
    <name type="scientific">Parageobacillus toebii</name>
    <dbReference type="NCBI Taxonomy" id="153151"/>
    <lineage>
        <taxon>Bacteria</taxon>
        <taxon>Bacillati</taxon>
        <taxon>Bacillota</taxon>
        <taxon>Bacilli</taxon>
        <taxon>Bacillales</taxon>
        <taxon>Anoxybacillaceae</taxon>
        <taxon>Parageobacillus</taxon>
    </lineage>
</organism>
<comment type="caution">
    <text evidence="2">The sequence shown here is derived from an EMBL/GenBank/DDBJ whole genome shotgun (WGS) entry which is preliminary data.</text>
</comment>
<gene>
    <name evidence="2" type="ORF">B4110_3553</name>
</gene>
<dbReference type="AlphaFoldDB" id="A0A150N8Q4"/>
<protein>
    <recommendedName>
        <fullName evidence="4">Tetratricopeptide repeat protein</fullName>
    </recommendedName>
</protein>
<evidence type="ECO:0000313" key="2">
    <source>
        <dbReference type="EMBL" id="KYD33080.1"/>
    </source>
</evidence>
<dbReference type="PROSITE" id="PS50005">
    <property type="entry name" value="TPR"/>
    <property type="match status" value="2"/>
</dbReference>
<dbReference type="Gene3D" id="1.25.40.10">
    <property type="entry name" value="Tetratricopeptide repeat domain"/>
    <property type="match status" value="1"/>
</dbReference>
<keyword evidence="1" id="KW-0802">TPR repeat</keyword>
<feature type="repeat" description="TPR" evidence="1">
    <location>
        <begin position="299"/>
        <end position="332"/>
    </location>
</feature>